<gene>
    <name evidence="7" type="primary">udk</name>
    <name evidence="7" type="ORF">PVT68_02540</name>
</gene>
<dbReference type="GO" id="GO:0004849">
    <property type="term" value="F:uridine kinase activity"/>
    <property type="evidence" value="ECO:0007669"/>
    <property type="project" value="UniProtKB-EC"/>
</dbReference>
<keyword evidence="3 7" id="KW-0808">Transferase</keyword>
<dbReference type="EMBL" id="CP118605">
    <property type="protein sequence ID" value="WGL17188.1"/>
    <property type="molecule type" value="Genomic_DNA"/>
</dbReference>
<evidence type="ECO:0000313" key="7">
    <source>
        <dbReference type="EMBL" id="WGL17188.1"/>
    </source>
</evidence>
<keyword evidence="8" id="KW-1185">Reference proteome</keyword>
<evidence type="ECO:0000259" key="6">
    <source>
        <dbReference type="Pfam" id="PF00485"/>
    </source>
</evidence>
<protein>
    <recommendedName>
        <fullName evidence="2">uridine/cytidine kinase</fullName>
        <ecNumber evidence="2">2.7.1.48</ecNumber>
    </recommendedName>
</protein>
<organism evidence="7 8">
    <name type="scientific">Microbulbifer bruguierae</name>
    <dbReference type="NCBI Taxonomy" id="3029061"/>
    <lineage>
        <taxon>Bacteria</taxon>
        <taxon>Pseudomonadati</taxon>
        <taxon>Pseudomonadota</taxon>
        <taxon>Gammaproteobacteria</taxon>
        <taxon>Cellvibrionales</taxon>
        <taxon>Microbulbiferaceae</taxon>
        <taxon>Microbulbifer</taxon>
    </lineage>
</organism>
<evidence type="ECO:0000256" key="1">
    <source>
        <dbReference type="ARBA" id="ARBA00004690"/>
    </source>
</evidence>
<dbReference type="InterPro" id="IPR000764">
    <property type="entry name" value="Uridine_kinase-like"/>
</dbReference>
<dbReference type="SUPFAM" id="SSF52540">
    <property type="entry name" value="P-loop containing nucleoside triphosphate hydrolases"/>
    <property type="match status" value="1"/>
</dbReference>
<dbReference type="PANTHER" id="PTHR10285">
    <property type="entry name" value="URIDINE KINASE"/>
    <property type="match status" value="1"/>
</dbReference>
<name>A0ABY8NEG1_9GAMM</name>
<dbReference type="InterPro" id="IPR006083">
    <property type="entry name" value="PRK/URK"/>
</dbReference>
<dbReference type="Proteomes" id="UP001236500">
    <property type="component" value="Chromosome"/>
</dbReference>
<evidence type="ECO:0000256" key="3">
    <source>
        <dbReference type="ARBA" id="ARBA00022679"/>
    </source>
</evidence>
<reference evidence="7 8" key="1">
    <citation type="submission" date="2023-02" db="EMBL/GenBank/DDBJ databases">
        <title>Description and genomic characterization of Microbulbifer bruguierae sp. nov., isolated from the sediment of mangrove plant Bruguiera sexangula.</title>
        <authorList>
            <person name="Long M."/>
        </authorList>
    </citation>
    <scope>NUCLEOTIDE SEQUENCE [LARGE SCALE GENOMIC DNA]</scope>
    <source>
        <strain evidence="7 8">H12</strain>
    </source>
</reference>
<evidence type="ECO:0000256" key="5">
    <source>
        <dbReference type="ARBA" id="ARBA00022777"/>
    </source>
</evidence>
<evidence type="ECO:0000313" key="8">
    <source>
        <dbReference type="Proteomes" id="UP001236500"/>
    </source>
</evidence>
<sequence>MEVQIIAIAGGSCSGKTTLAQAVYEQLGEDNCLLILQDNYYRGLEGITNFDVPEAIDFALLAKQLSDLRAGRTIHMPTYDFTTHRRKPEVVELTARPVVLVDGILILHAAELQQSFDFKVFVACDEATRRQRRLARDVRERGREYEATLQQFNEQTAPMHDRYVEPSKGNADLIHQSHADTVSLLQYCFASI</sequence>
<keyword evidence="5 7" id="KW-0418">Kinase</keyword>
<dbReference type="NCBIfam" id="NF004018">
    <property type="entry name" value="PRK05480.1"/>
    <property type="match status" value="1"/>
</dbReference>
<keyword evidence="4" id="KW-0547">Nucleotide-binding</keyword>
<dbReference type="Gene3D" id="3.40.50.300">
    <property type="entry name" value="P-loop containing nucleotide triphosphate hydrolases"/>
    <property type="match status" value="1"/>
</dbReference>
<dbReference type="EC" id="2.7.1.48" evidence="2"/>
<dbReference type="Pfam" id="PF00485">
    <property type="entry name" value="PRK"/>
    <property type="match status" value="1"/>
</dbReference>
<dbReference type="RefSeq" id="WP_280321016.1">
    <property type="nucleotide sequence ID" value="NZ_CP118605.1"/>
</dbReference>
<dbReference type="InterPro" id="IPR027417">
    <property type="entry name" value="P-loop_NTPase"/>
</dbReference>
<proteinExistence type="predicted"/>
<dbReference type="CDD" id="cd02023">
    <property type="entry name" value="UMPK"/>
    <property type="match status" value="1"/>
</dbReference>
<dbReference type="PRINTS" id="PR00988">
    <property type="entry name" value="URIDINKINASE"/>
</dbReference>
<comment type="pathway">
    <text evidence="1">Pyrimidine metabolism; UMP biosynthesis via salvage pathway; UMP from uridine: step 1/1.</text>
</comment>
<evidence type="ECO:0000256" key="4">
    <source>
        <dbReference type="ARBA" id="ARBA00022741"/>
    </source>
</evidence>
<feature type="domain" description="Phosphoribulokinase/uridine kinase" evidence="6">
    <location>
        <begin position="5"/>
        <end position="179"/>
    </location>
</feature>
<accession>A0ABY8NEG1</accession>
<evidence type="ECO:0000256" key="2">
    <source>
        <dbReference type="ARBA" id="ARBA00012137"/>
    </source>
</evidence>